<proteinExistence type="predicted"/>
<dbReference type="AlphaFoldDB" id="A0A849SI85"/>
<sequence length="208" mass="23405">MTLGLVLAMLVQLGWQSTEALRLDWHEVAYRGRTHYSVERDSSDVWLHADAIGQHSALFHALDVKPQGVGLRWRWRVIRHPAGANTNLRSRDDRAAAVFVLIHRSVLPWRTRGLIYQWVEGQERGPWRPSPYAHDIRVITLEHSAAGGTWRSEVRDLEADLRAAFGELPKRIEAIGVLSDADNTRDRAIADFGAIEVSIPGDSVTAVH</sequence>
<name>A0A849SI85_UNCEI</name>
<dbReference type="InterPro" id="IPR021409">
    <property type="entry name" value="DUF3047"/>
</dbReference>
<reference evidence="1 2" key="1">
    <citation type="submission" date="2020-04" db="EMBL/GenBank/DDBJ databases">
        <title>Metagenomic profiling of ammonia- and methane-oxidizing microorganisms in a Dutch drinking water treatment plant.</title>
        <authorList>
            <person name="Poghosyan L."/>
            <person name="Leucker S."/>
        </authorList>
    </citation>
    <scope>NUCLEOTIDE SEQUENCE [LARGE SCALE GENOMIC DNA]</scope>
    <source>
        <strain evidence="1">S-RSF-IL-03</strain>
    </source>
</reference>
<dbReference type="EMBL" id="JABFRW010000172">
    <property type="protein sequence ID" value="NOT35092.1"/>
    <property type="molecule type" value="Genomic_DNA"/>
</dbReference>
<evidence type="ECO:0000313" key="2">
    <source>
        <dbReference type="Proteomes" id="UP000580839"/>
    </source>
</evidence>
<evidence type="ECO:0000313" key="1">
    <source>
        <dbReference type="EMBL" id="NOT35092.1"/>
    </source>
</evidence>
<accession>A0A849SI85</accession>
<dbReference type="Proteomes" id="UP000580839">
    <property type="component" value="Unassembled WGS sequence"/>
</dbReference>
<protein>
    <submittedName>
        <fullName evidence="1">DUF3047 domain-containing protein</fullName>
    </submittedName>
</protein>
<dbReference type="Pfam" id="PF11249">
    <property type="entry name" value="DUF3047"/>
    <property type="match status" value="1"/>
</dbReference>
<organism evidence="1 2">
    <name type="scientific">Eiseniibacteriota bacterium</name>
    <dbReference type="NCBI Taxonomy" id="2212470"/>
    <lineage>
        <taxon>Bacteria</taxon>
        <taxon>Candidatus Eiseniibacteriota</taxon>
    </lineage>
</organism>
<comment type="caution">
    <text evidence="1">The sequence shown here is derived from an EMBL/GenBank/DDBJ whole genome shotgun (WGS) entry which is preliminary data.</text>
</comment>
<gene>
    <name evidence="1" type="ORF">HOP12_13170</name>
</gene>